<evidence type="ECO:0000313" key="3">
    <source>
        <dbReference type="Proteomes" id="UP000187406"/>
    </source>
</evidence>
<evidence type="ECO:0000313" key="2">
    <source>
        <dbReference type="EMBL" id="GAV64263.1"/>
    </source>
</evidence>
<dbReference type="AlphaFoldDB" id="A0A1Q3B909"/>
<dbReference type="InterPro" id="IPR002075">
    <property type="entry name" value="NTF2_dom"/>
</dbReference>
<sequence length="122" mass="13353">EGHKFHGPQRIVAKLTTFPSRSANASSTLLIASQPEGPAGGMLVFVSGIDGGEQNALKLSQVFLQTPCAHFRILMKYIVLFMCFILRLHFATPLLCDGTVSWVANTWVKLSKNVVLIVLVEL</sequence>
<dbReference type="InParanoid" id="A0A1Q3B909"/>
<evidence type="ECO:0000259" key="1">
    <source>
        <dbReference type="Pfam" id="PF02136"/>
    </source>
</evidence>
<comment type="caution">
    <text evidence="2">The sequence shown here is derived from an EMBL/GenBank/DDBJ whole genome shotgun (WGS) entry which is preliminary data.</text>
</comment>
<dbReference type="Pfam" id="PF02136">
    <property type="entry name" value="NTF2"/>
    <property type="match status" value="1"/>
</dbReference>
<feature type="non-terminal residue" evidence="2">
    <location>
        <position position="1"/>
    </location>
</feature>
<feature type="domain" description="Nuclear transport factor 2" evidence="1">
    <location>
        <begin position="2"/>
        <end position="84"/>
    </location>
</feature>
<organism evidence="2 3">
    <name type="scientific">Cephalotus follicularis</name>
    <name type="common">Albany pitcher plant</name>
    <dbReference type="NCBI Taxonomy" id="3775"/>
    <lineage>
        <taxon>Eukaryota</taxon>
        <taxon>Viridiplantae</taxon>
        <taxon>Streptophyta</taxon>
        <taxon>Embryophyta</taxon>
        <taxon>Tracheophyta</taxon>
        <taxon>Spermatophyta</taxon>
        <taxon>Magnoliopsida</taxon>
        <taxon>eudicotyledons</taxon>
        <taxon>Gunneridae</taxon>
        <taxon>Pentapetalae</taxon>
        <taxon>rosids</taxon>
        <taxon>fabids</taxon>
        <taxon>Oxalidales</taxon>
        <taxon>Cephalotaceae</taxon>
        <taxon>Cephalotus</taxon>
    </lineage>
</organism>
<protein>
    <recommendedName>
        <fullName evidence="1">Nuclear transport factor 2 domain-containing protein</fullName>
    </recommendedName>
</protein>
<proteinExistence type="predicted"/>
<gene>
    <name evidence="2" type="ORF">CFOL_v3_07781</name>
</gene>
<dbReference type="STRING" id="3775.A0A1Q3B909"/>
<keyword evidence="3" id="KW-1185">Reference proteome</keyword>
<accession>A0A1Q3B909</accession>
<dbReference type="EMBL" id="BDDD01000339">
    <property type="protein sequence ID" value="GAV64263.1"/>
    <property type="molecule type" value="Genomic_DNA"/>
</dbReference>
<reference evidence="3" key="1">
    <citation type="submission" date="2016-04" db="EMBL/GenBank/DDBJ databases">
        <title>Cephalotus genome sequencing.</title>
        <authorList>
            <person name="Fukushima K."/>
            <person name="Hasebe M."/>
            <person name="Fang X."/>
        </authorList>
    </citation>
    <scope>NUCLEOTIDE SEQUENCE [LARGE SCALE GENOMIC DNA]</scope>
    <source>
        <strain evidence="3">cv. St1</strain>
    </source>
</reference>
<dbReference type="OrthoDB" id="6507044at2759"/>
<dbReference type="Proteomes" id="UP000187406">
    <property type="component" value="Unassembled WGS sequence"/>
</dbReference>
<name>A0A1Q3B909_CEPFO</name>